<dbReference type="CDD" id="cd00245">
    <property type="entry name" value="Glm_e"/>
    <property type="match status" value="1"/>
</dbReference>
<dbReference type="Gene3D" id="3.20.20.240">
    <property type="entry name" value="Methylmalonyl-CoA mutase"/>
    <property type="match status" value="1"/>
</dbReference>
<dbReference type="AlphaFoldDB" id="A0A4R3HY14"/>
<dbReference type="Proteomes" id="UP000295793">
    <property type="component" value="Unassembled WGS sequence"/>
</dbReference>
<sequence length="456" mass="51529">MSLLQEEREIILSNEFVESFDFAEVTEFVKNASKDLFISHHFKNKPKGKMLVQPRGGFPTYKKQFELSEFFVKSNVDVLPLTIDSNTRLNDYATAQKMLRLSEENDVDMLNGYPLINHGYRTTRKMFTHFNKPVSLRHGTPDARLLIETAIASGIFEIEGGPITYLLPYSKNFPLDKAFLYWKYVERVCANYSGLNEPINRESFGPLTATLVPPAITIVVQLLEMLLSLEEGVKSFSVSFAQQGSMMQDAVTSEVLMKMARHYAEEIDCGDAAINLVYHQWMGAFPTNKDYAEQLINMSTVIAKLVGADKIITKTREEAAGIPTKEANAKTVANTQYTLGILNGLPKIVDAEEEEILTLEVQAIMEAVFNDPADTLWRKVFNCIKNGIIDVPFSPHIINHNNMITIRDAQKNIRIIDRGNVPIPDRCFKYERAQCDLTKDTTSIVNDIVHDIGIMQ</sequence>
<name>A0A4R3HY14_9GAMM</name>
<reference evidence="4 5" key="1">
    <citation type="submission" date="2019-03" db="EMBL/GenBank/DDBJ databases">
        <title>Genomic Encyclopedia of Archaeal and Bacterial Type Strains, Phase II (KMG-II): from individual species to whole genera.</title>
        <authorList>
            <person name="Goeker M."/>
        </authorList>
    </citation>
    <scope>NUCLEOTIDE SEQUENCE [LARGE SCALE GENOMIC DNA]</scope>
    <source>
        <strain evidence="4 5">DSM 15388</strain>
    </source>
</reference>
<organism evidence="4 5">
    <name type="scientific">Reinekea marinisedimentorum</name>
    <dbReference type="NCBI Taxonomy" id="230495"/>
    <lineage>
        <taxon>Bacteria</taxon>
        <taxon>Pseudomonadati</taxon>
        <taxon>Pseudomonadota</taxon>
        <taxon>Gammaproteobacteria</taxon>
        <taxon>Oceanospirillales</taxon>
        <taxon>Saccharospirillaceae</taxon>
        <taxon>Reinekea</taxon>
    </lineage>
</organism>
<dbReference type="GO" id="GO:0019670">
    <property type="term" value="P:anaerobic L-glutamate catabolic process"/>
    <property type="evidence" value="ECO:0007669"/>
    <property type="project" value="InterPro"/>
</dbReference>
<evidence type="ECO:0000313" key="4">
    <source>
        <dbReference type="EMBL" id="TCS37105.1"/>
    </source>
</evidence>
<dbReference type="SUPFAM" id="SSF51703">
    <property type="entry name" value="Cobalamin (vitamin B12)-dependent enzymes"/>
    <property type="match status" value="1"/>
</dbReference>
<dbReference type="InterPro" id="IPR016176">
    <property type="entry name" value="Cbl-dep_enz_cat"/>
</dbReference>
<keyword evidence="2" id="KW-0413">Isomerase</keyword>
<accession>A0A4R3HY14</accession>
<dbReference type="GO" id="GO:0031419">
    <property type="term" value="F:cobalamin binding"/>
    <property type="evidence" value="ECO:0007669"/>
    <property type="project" value="UniProtKB-KW"/>
</dbReference>
<proteinExistence type="predicted"/>
<comment type="caution">
    <text evidence="4">The sequence shown here is derived from an EMBL/GenBank/DDBJ whole genome shotgun (WGS) entry which is preliminary data.</text>
</comment>
<dbReference type="Pfam" id="PF06368">
    <property type="entry name" value="Met_asp_mut_E"/>
    <property type="match status" value="1"/>
</dbReference>
<dbReference type="GO" id="GO:0050097">
    <property type="term" value="F:methylaspartate mutase activity"/>
    <property type="evidence" value="ECO:0007669"/>
    <property type="project" value="InterPro"/>
</dbReference>
<evidence type="ECO:0000313" key="5">
    <source>
        <dbReference type="Proteomes" id="UP000295793"/>
    </source>
</evidence>
<evidence type="ECO:0000256" key="3">
    <source>
        <dbReference type="ARBA" id="ARBA00023285"/>
    </source>
</evidence>
<dbReference type="RefSeq" id="WP_132703533.1">
    <property type="nucleotide sequence ID" value="NZ_SLZR01000021.1"/>
</dbReference>
<keyword evidence="3" id="KW-0170">Cobalt</keyword>
<dbReference type="PIRSF" id="PIRSF001495">
    <property type="entry name" value="Met_asp_mut_epsi"/>
    <property type="match status" value="1"/>
</dbReference>
<gene>
    <name evidence="4" type="ORF">BCF53_12123</name>
</gene>
<dbReference type="InterPro" id="IPR006396">
    <property type="entry name" value="Glu_mut_E"/>
</dbReference>
<evidence type="ECO:0000256" key="1">
    <source>
        <dbReference type="ARBA" id="ARBA00022628"/>
    </source>
</evidence>
<protein>
    <submittedName>
        <fullName evidence="4">Methylaspartate mutase epsilon subunit</fullName>
    </submittedName>
</protein>
<evidence type="ECO:0000256" key="2">
    <source>
        <dbReference type="ARBA" id="ARBA00023235"/>
    </source>
</evidence>
<keyword evidence="1" id="KW-0846">Cobalamin</keyword>
<dbReference type="EMBL" id="SLZR01000021">
    <property type="protein sequence ID" value="TCS37105.1"/>
    <property type="molecule type" value="Genomic_DNA"/>
</dbReference>
<keyword evidence="5" id="KW-1185">Reference proteome</keyword>
<dbReference type="OrthoDB" id="5332339at2"/>